<dbReference type="InterPro" id="IPR044492">
    <property type="entry name" value="P_typ_ATPase_HD_dom"/>
</dbReference>
<feature type="active site" description="4-aspartylphosphate intermediate" evidence="12">
    <location>
        <position position="521"/>
    </location>
</feature>
<feature type="binding site" evidence="13">
    <location>
        <position position="853"/>
    </location>
    <ligand>
        <name>ATP</name>
        <dbReference type="ChEBI" id="CHEBI:30616"/>
    </ligand>
</feature>
<dbReference type="InterPro" id="IPR001757">
    <property type="entry name" value="P_typ_ATPase"/>
</dbReference>
<feature type="transmembrane region" description="Helical" evidence="15">
    <location>
        <begin position="1197"/>
        <end position="1217"/>
    </location>
</feature>
<evidence type="ECO:0000256" key="9">
    <source>
        <dbReference type="ARBA" id="ARBA00022989"/>
    </source>
</evidence>
<dbReference type="InterPro" id="IPR023214">
    <property type="entry name" value="HAD_sf"/>
</dbReference>
<keyword evidence="6 13" id="KW-0067">ATP-binding</keyword>
<keyword evidence="9 15" id="KW-1133">Transmembrane helix</keyword>
<evidence type="ECO:0000256" key="16">
    <source>
        <dbReference type="SAM" id="MobiDB-lite"/>
    </source>
</evidence>
<evidence type="ECO:0000256" key="8">
    <source>
        <dbReference type="ARBA" id="ARBA00022967"/>
    </source>
</evidence>
<evidence type="ECO:0000256" key="3">
    <source>
        <dbReference type="ARBA" id="ARBA00022692"/>
    </source>
</evidence>
<dbReference type="PROSITE" id="PS00154">
    <property type="entry name" value="ATPASE_E1_E2"/>
    <property type="match status" value="1"/>
</dbReference>
<dbReference type="PANTHER" id="PTHR24092">
    <property type="entry name" value="PROBABLE PHOSPHOLIPID-TRANSPORTING ATPASE"/>
    <property type="match status" value="1"/>
</dbReference>
<dbReference type="PANTHER" id="PTHR24092:SF150">
    <property type="entry name" value="PHOSPHOLIPID-TRANSPORTING ATPASE"/>
    <property type="match status" value="1"/>
</dbReference>
<feature type="binding site" evidence="13">
    <location>
        <position position="852"/>
    </location>
    <ligand>
        <name>ATP</name>
        <dbReference type="ChEBI" id="CHEBI:30616"/>
    </ligand>
</feature>
<dbReference type="NCBIfam" id="TIGR01652">
    <property type="entry name" value="ATPase-Plipid"/>
    <property type="match status" value="1"/>
</dbReference>
<keyword evidence="10 15" id="KW-0472">Membrane</keyword>
<keyword evidence="3 15" id="KW-0812">Transmembrane</keyword>
<dbReference type="InterPro" id="IPR023299">
    <property type="entry name" value="ATPase_P-typ_cyto_dom_N"/>
</dbReference>
<dbReference type="GO" id="GO:0045332">
    <property type="term" value="P:phospholipid translocation"/>
    <property type="evidence" value="ECO:0007669"/>
    <property type="project" value="TreeGrafter"/>
</dbReference>
<feature type="binding site" evidence="13">
    <location>
        <position position="982"/>
    </location>
    <ligand>
        <name>ATP</name>
        <dbReference type="ChEBI" id="CHEBI:30616"/>
    </ligand>
</feature>
<dbReference type="Gene3D" id="3.40.1110.10">
    <property type="entry name" value="Calcium-transporting ATPase, cytoplasmic domain N"/>
    <property type="match status" value="1"/>
</dbReference>
<dbReference type="Gene3D" id="3.40.50.1000">
    <property type="entry name" value="HAD superfamily/HAD-like"/>
    <property type="match status" value="1"/>
</dbReference>
<comment type="subcellular location">
    <subcellularLocation>
        <location evidence="1 15">Membrane</location>
        <topology evidence="1 15">Multi-pass membrane protein</topology>
    </subcellularLocation>
</comment>
<feature type="transmembrane region" description="Helical" evidence="15">
    <location>
        <begin position="190"/>
        <end position="213"/>
    </location>
</feature>
<dbReference type="Pfam" id="PF16209">
    <property type="entry name" value="PhoLip_ATPase_N"/>
    <property type="match status" value="1"/>
</dbReference>
<evidence type="ECO:0000256" key="12">
    <source>
        <dbReference type="PIRSR" id="PIRSR606539-1"/>
    </source>
</evidence>
<dbReference type="InterPro" id="IPR008250">
    <property type="entry name" value="ATPase_P-typ_transduc_dom_A_sf"/>
</dbReference>
<dbReference type="InterPro" id="IPR036412">
    <property type="entry name" value="HAD-like_sf"/>
</dbReference>
<dbReference type="GO" id="GO:0005886">
    <property type="term" value="C:plasma membrane"/>
    <property type="evidence" value="ECO:0007669"/>
    <property type="project" value="TreeGrafter"/>
</dbReference>
<keyword evidence="20" id="KW-1185">Reference proteome</keyword>
<comment type="cofactor">
    <cofactor evidence="14">
        <name>Mg(2+)</name>
        <dbReference type="ChEBI" id="CHEBI:18420"/>
    </cofactor>
</comment>
<feature type="domain" description="P-type ATPase N-terminal" evidence="17">
    <location>
        <begin position="140"/>
        <end position="192"/>
    </location>
</feature>
<feature type="binding site" evidence="14">
    <location>
        <position position="523"/>
    </location>
    <ligand>
        <name>Mg(2+)</name>
        <dbReference type="ChEBI" id="CHEBI:18420"/>
    </ligand>
</feature>
<feature type="binding site" evidence="13">
    <location>
        <position position="737"/>
    </location>
    <ligand>
        <name>ATP</name>
        <dbReference type="ChEBI" id="CHEBI:30616"/>
    </ligand>
</feature>
<dbReference type="SUPFAM" id="SSF81653">
    <property type="entry name" value="Calcium ATPase, transduction domain A"/>
    <property type="match status" value="1"/>
</dbReference>
<evidence type="ECO:0000256" key="7">
    <source>
        <dbReference type="ARBA" id="ARBA00022842"/>
    </source>
</evidence>
<evidence type="ECO:0000256" key="1">
    <source>
        <dbReference type="ARBA" id="ARBA00004141"/>
    </source>
</evidence>
<dbReference type="EMBL" id="JALJOS010000083">
    <property type="protein sequence ID" value="KAK9816269.1"/>
    <property type="molecule type" value="Genomic_DNA"/>
</dbReference>
<dbReference type="InterPro" id="IPR032631">
    <property type="entry name" value="P-type_ATPase_N"/>
</dbReference>
<reference evidence="19 20" key="1">
    <citation type="journal article" date="2024" name="Nat. Commun.">
        <title>Phylogenomics reveals the evolutionary origins of lichenization in chlorophyte algae.</title>
        <authorList>
            <person name="Puginier C."/>
            <person name="Libourel C."/>
            <person name="Otte J."/>
            <person name="Skaloud P."/>
            <person name="Haon M."/>
            <person name="Grisel S."/>
            <person name="Petersen M."/>
            <person name="Berrin J.G."/>
            <person name="Delaux P.M."/>
            <person name="Dal Grande F."/>
            <person name="Keller J."/>
        </authorList>
    </citation>
    <scope>NUCLEOTIDE SEQUENCE [LARGE SCALE GENOMIC DNA]</scope>
    <source>
        <strain evidence="19 20">SAG 2145</strain>
    </source>
</reference>
<dbReference type="InterPro" id="IPR006539">
    <property type="entry name" value="P-type_ATPase_IV"/>
</dbReference>
<dbReference type="Pfam" id="PF13246">
    <property type="entry name" value="Cation_ATPase"/>
    <property type="match status" value="1"/>
</dbReference>
<gene>
    <name evidence="19" type="ORF">WJX74_009625</name>
</gene>
<dbReference type="SFLD" id="SFLDF00027">
    <property type="entry name" value="p-type_atpase"/>
    <property type="match status" value="1"/>
</dbReference>
<dbReference type="SFLD" id="SFLDG00002">
    <property type="entry name" value="C1.7:_P-type_atpase_like"/>
    <property type="match status" value="1"/>
</dbReference>
<evidence type="ECO:0000256" key="13">
    <source>
        <dbReference type="PIRSR" id="PIRSR606539-2"/>
    </source>
</evidence>
<organism evidence="19 20">
    <name type="scientific">Apatococcus lobatus</name>
    <dbReference type="NCBI Taxonomy" id="904363"/>
    <lineage>
        <taxon>Eukaryota</taxon>
        <taxon>Viridiplantae</taxon>
        <taxon>Chlorophyta</taxon>
        <taxon>core chlorophytes</taxon>
        <taxon>Trebouxiophyceae</taxon>
        <taxon>Chlorellales</taxon>
        <taxon>Chlorellaceae</taxon>
        <taxon>Apatococcus</taxon>
    </lineage>
</organism>
<feature type="binding site" evidence="13">
    <location>
        <position position="523"/>
    </location>
    <ligand>
        <name>ATP</name>
        <dbReference type="ChEBI" id="CHEBI:30616"/>
    </ligand>
</feature>
<feature type="region of interest" description="Disordered" evidence="16">
    <location>
        <begin position="78"/>
        <end position="101"/>
    </location>
</feature>
<feature type="binding site" evidence="14">
    <location>
        <position position="521"/>
    </location>
    <ligand>
        <name>Mg(2+)</name>
        <dbReference type="ChEBI" id="CHEBI:18420"/>
    </ligand>
</feature>
<feature type="binding site" evidence="13">
    <location>
        <position position="714"/>
    </location>
    <ligand>
        <name>ATP</name>
        <dbReference type="ChEBI" id="CHEBI:30616"/>
    </ligand>
</feature>
<feature type="binding site" evidence="13">
    <location>
        <position position="522"/>
    </location>
    <ligand>
        <name>ATP</name>
        <dbReference type="ChEBI" id="CHEBI:30616"/>
    </ligand>
</feature>
<feature type="binding site" evidence="13">
    <location>
        <position position="772"/>
    </location>
    <ligand>
        <name>ATP</name>
        <dbReference type="ChEBI" id="CHEBI:30616"/>
    </ligand>
</feature>
<dbReference type="SUPFAM" id="SSF81665">
    <property type="entry name" value="Calcium ATPase, transmembrane domain M"/>
    <property type="match status" value="1"/>
</dbReference>
<evidence type="ECO:0000256" key="11">
    <source>
        <dbReference type="ARBA" id="ARBA00034036"/>
    </source>
</evidence>
<dbReference type="Pfam" id="PF16212">
    <property type="entry name" value="PhoLip_ATPase_C"/>
    <property type="match status" value="1"/>
</dbReference>
<feature type="transmembrane region" description="Helical" evidence="15">
    <location>
        <begin position="156"/>
        <end position="178"/>
    </location>
</feature>
<feature type="binding site" evidence="13">
    <location>
        <position position="673"/>
    </location>
    <ligand>
        <name>ATP</name>
        <dbReference type="ChEBI" id="CHEBI:30616"/>
    </ligand>
</feature>
<evidence type="ECO:0000313" key="19">
    <source>
        <dbReference type="EMBL" id="KAK9816269.1"/>
    </source>
</evidence>
<feature type="binding site" evidence="13">
    <location>
        <position position="1027"/>
    </location>
    <ligand>
        <name>ATP</name>
        <dbReference type="ChEBI" id="CHEBI:30616"/>
    </ligand>
</feature>
<evidence type="ECO:0000256" key="4">
    <source>
        <dbReference type="ARBA" id="ARBA00022723"/>
    </source>
</evidence>
<dbReference type="SFLD" id="SFLDS00003">
    <property type="entry name" value="Haloacid_Dehalogenase"/>
    <property type="match status" value="1"/>
</dbReference>
<comment type="caution">
    <text evidence="19">The sequence shown here is derived from an EMBL/GenBank/DDBJ whole genome shotgun (WGS) entry which is preliminary data.</text>
</comment>
<dbReference type="PRINTS" id="PR00119">
    <property type="entry name" value="CATATPASE"/>
</dbReference>
<dbReference type="GO" id="GO:0140326">
    <property type="term" value="F:ATPase-coupled intramembrane lipid transporter activity"/>
    <property type="evidence" value="ECO:0007669"/>
    <property type="project" value="UniProtKB-EC"/>
</dbReference>
<evidence type="ECO:0000256" key="14">
    <source>
        <dbReference type="PIRSR" id="PIRSR606539-3"/>
    </source>
</evidence>
<feature type="transmembrane region" description="Helical" evidence="15">
    <location>
        <begin position="1271"/>
        <end position="1288"/>
    </location>
</feature>
<feature type="domain" description="P-type ATPase C-terminal" evidence="18">
    <location>
        <begin position="1050"/>
        <end position="1298"/>
    </location>
</feature>
<dbReference type="SUPFAM" id="SSF81660">
    <property type="entry name" value="Metal cation-transporting ATPase, ATP-binding domain N"/>
    <property type="match status" value="1"/>
</dbReference>
<name>A0AAW1Q7I3_9CHLO</name>
<dbReference type="Proteomes" id="UP001438707">
    <property type="component" value="Unassembled WGS sequence"/>
</dbReference>
<evidence type="ECO:0000313" key="20">
    <source>
        <dbReference type="Proteomes" id="UP001438707"/>
    </source>
</evidence>
<accession>A0AAW1Q7I3</accession>
<dbReference type="SUPFAM" id="SSF56784">
    <property type="entry name" value="HAD-like"/>
    <property type="match status" value="1"/>
</dbReference>
<feature type="compositionally biased region" description="Polar residues" evidence="16">
    <location>
        <begin position="79"/>
        <end position="89"/>
    </location>
</feature>
<evidence type="ECO:0000256" key="2">
    <source>
        <dbReference type="ARBA" id="ARBA00008109"/>
    </source>
</evidence>
<feature type="binding site" evidence="13">
    <location>
        <position position="521"/>
    </location>
    <ligand>
        <name>ATP</name>
        <dbReference type="ChEBI" id="CHEBI:30616"/>
    </ligand>
</feature>
<feature type="transmembrane region" description="Helical" evidence="15">
    <location>
        <begin position="402"/>
        <end position="423"/>
    </location>
</feature>
<keyword evidence="4 14" id="KW-0479">Metal-binding</keyword>
<dbReference type="Gene3D" id="2.70.150.10">
    <property type="entry name" value="Calcium-transporting ATPase, cytoplasmic transduction domain A"/>
    <property type="match status" value="1"/>
</dbReference>
<feature type="binding site" evidence="13">
    <location>
        <position position="976"/>
    </location>
    <ligand>
        <name>ATP</name>
        <dbReference type="ChEBI" id="CHEBI:30616"/>
    </ligand>
</feature>
<comment type="similarity">
    <text evidence="2 15">Belongs to the cation transport ATPase (P-type) (TC 3.A.3) family. Type IV subfamily.</text>
</comment>
<evidence type="ECO:0000259" key="18">
    <source>
        <dbReference type="Pfam" id="PF16212"/>
    </source>
</evidence>
<feature type="binding site" evidence="14">
    <location>
        <position position="1024"/>
    </location>
    <ligand>
        <name>Mg(2+)</name>
        <dbReference type="ChEBI" id="CHEBI:18420"/>
    </ligand>
</feature>
<feature type="compositionally biased region" description="Polar residues" evidence="16">
    <location>
        <begin position="43"/>
        <end position="54"/>
    </location>
</feature>
<evidence type="ECO:0000256" key="15">
    <source>
        <dbReference type="RuleBase" id="RU362033"/>
    </source>
</evidence>
<feature type="binding site" evidence="13">
    <location>
        <position position="1028"/>
    </location>
    <ligand>
        <name>ATP</name>
        <dbReference type="ChEBI" id="CHEBI:30616"/>
    </ligand>
</feature>
<evidence type="ECO:0000259" key="17">
    <source>
        <dbReference type="Pfam" id="PF16209"/>
    </source>
</evidence>
<dbReference type="InterPro" id="IPR023298">
    <property type="entry name" value="ATPase_P-typ_TM_dom_sf"/>
</dbReference>
<evidence type="ECO:0000256" key="6">
    <source>
        <dbReference type="ARBA" id="ARBA00022840"/>
    </source>
</evidence>
<feature type="region of interest" description="Disordered" evidence="16">
    <location>
        <begin position="1362"/>
        <end position="1382"/>
    </location>
</feature>
<feature type="transmembrane region" description="Helical" evidence="15">
    <location>
        <begin position="1086"/>
        <end position="1105"/>
    </location>
</feature>
<comment type="catalytic activity">
    <reaction evidence="11 15">
        <text>ATP + H2O + phospholipidSide 1 = ADP + phosphate + phospholipidSide 2.</text>
        <dbReference type="EC" id="7.6.2.1"/>
    </reaction>
</comment>
<feature type="transmembrane region" description="Helical" evidence="15">
    <location>
        <begin position="1161"/>
        <end position="1185"/>
    </location>
</feature>
<evidence type="ECO:0000256" key="10">
    <source>
        <dbReference type="ARBA" id="ARBA00023136"/>
    </source>
</evidence>
<dbReference type="GO" id="GO:0005524">
    <property type="term" value="F:ATP binding"/>
    <property type="evidence" value="ECO:0007669"/>
    <property type="project" value="UniProtKB-UniRule"/>
</dbReference>
<dbReference type="NCBIfam" id="TIGR01494">
    <property type="entry name" value="ATPase_P-type"/>
    <property type="match status" value="1"/>
</dbReference>
<feature type="binding site" evidence="14">
    <location>
        <position position="1028"/>
    </location>
    <ligand>
        <name>Mg(2+)</name>
        <dbReference type="ChEBI" id="CHEBI:18420"/>
    </ligand>
</feature>
<feature type="transmembrane region" description="Helical" evidence="15">
    <location>
        <begin position="1117"/>
        <end position="1134"/>
    </location>
</feature>
<protein>
    <recommendedName>
        <fullName evidence="15">Phospholipid-transporting ATPase</fullName>
        <ecNumber evidence="15">7.6.2.1</ecNumber>
    </recommendedName>
</protein>
<dbReference type="InterPro" id="IPR032630">
    <property type="entry name" value="P_typ_ATPase_c"/>
</dbReference>
<dbReference type="EC" id="7.6.2.1" evidence="15"/>
<keyword evidence="8 15" id="KW-1278">Translocase</keyword>
<sequence>MDPARVDSVEAAEIRAETELHSGLLPGADSSHPAELELPTLGKQPSLSGGSTVKSHGRRVLRPLALFKAASRTMKKAAKSTQQLVTPSSRAAGGKRQSVNPVARAAQEALRATRMHLTRKPQKKQAPAENRAVRLNAGEATDGFCGNDIKTAKYNLVTFLPIFLCEVFSRAAYLYFLLQACLSWWSTVSPFGGTGSTAALTFVVLVAGVKAIWEDSKRHKEDRRTNASTAHVLRNNGALEDIPWREVKVGQILRVNDDELFPADLLCLASALPDNVCFIKTTNLDGESNLKIRRPIDTTAVPDDSGEAQVLHTRATLQCEGPNADLHNFNGRFDPDDTAGGKEAKAIPATINEMLLRGCLLKNTGHILGLVVYTGKESRIQMNAAKTPLKVGSFDSFLNMQIGLIIILQICMVLFCGIASYIWRKNAGQLRPHLGLNAFVEGNYKNGLGYTLVLMITYWILYSYLVPISLFVTLEIVKFWQAFIFINFDKAIRDPVTGEAARARNSGLNEDLGRVEYVFSDKTGTLTSNEMQLREIGIKGIPYGTLDFKLEEHGDLAGPEGLLQFDERLYKAARGLLQEGAWAELLKSGGSAPALLSLPSSFPPLQMLEAAGLNTKELLEGQVEQHEEVGVGDAVLGHHVLDFWLCICLCHNLIVQNDPQTGQPLYQGPSPDEVALVEGARQLGFELVARGNQDLTLKFLGAEAKFQILNVMEFSSDRGRMSVIVRAPDGTIRLLVKGSDAKMLALLRPDTPKAHLEETNKNLHLFATQGLRTLLVGTRILSEEEFMTWDARYQQAAAALEQRDVAIAKAAADIESDLDLVGSTAIEDKLQEGVPAAIQSLLDAGIKVWVITGDKQETAINIAISCKLINHPDTLHICNAHSPESAHSRLRELLTAVRQRQNPTVFRSERAAAPTTAELVASAMPLPEGPSMPMPANARTAEMVIDGPTLTHVLGTPAEETLAELGAQCGAVVICRASPSQKAAIVRLMTQYELKVAEKGSRGLLRWIRRQARRQEGKMLAIGDGANDVAMIQAADVGIGIMGKEGRQAVNNSDYAIGQFRFLVRLLLVHGTLSVYRLARLIKYSFFKNIAFAFLLFFFQFYNGFSGQAMVDGISAAAYNVAFTSLPILLFSVLDRPVRHFGTLIQYPQTYNHGSSLTTEVFWKSGVLSAVIDAAIVFFVTYYAIVSGGRNSIADVYSMGKVAFIAMLGSVTLEVCLTARYWTWFFGIIVFISYWLVYPFELLFPVVEMWIKSPDPAQYGVARHIFSHAQFWLIIILTNSITFGHRFLERAIIWQYMPQDNMILKEMEISAGGLPGVSSWQTQKRLSHLGVTDESGRPQGSHIDPEAGYRANANFDHAAEYHKRGQAASKGGTSQNGQANGVPEVQLSNRGLASHESDVPFMPVV</sequence>
<feature type="binding site" evidence="13">
    <location>
        <position position="854"/>
    </location>
    <ligand>
        <name>ATP</name>
        <dbReference type="ChEBI" id="CHEBI:30616"/>
    </ligand>
</feature>
<keyword evidence="7 14" id="KW-0460">Magnesium</keyword>
<feature type="region of interest" description="Disordered" evidence="16">
    <location>
        <begin position="17"/>
        <end position="55"/>
    </location>
</feature>
<dbReference type="GO" id="GO:0016887">
    <property type="term" value="F:ATP hydrolysis activity"/>
    <property type="evidence" value="ECO:0007669"/>
    <property type="project" value="InterPro"/>
</dbReference>
<evidence type="ECO:0000256" key="5">
    <source>
        <dbReference type="ARBA" id="ARBA00022741"/>
    </source>
</evidence>
<proteinExistence type="inferred from homology"/>
<feature type="transmembrane region" description="Helical" evidence="15">
    <location>
        <begin position="1224"/>
        <end position="1251"/>
    </location>
</feature>
<keyword evidence="5 13" id="KW-0547">Nucleotide-binding</keyword>
<dbReference type="GO" id="GO:0000287">
    <property type="term" value="F:magnesium ion binding"/>
    <property type="evidence" value="ECO:0007669"/>
    <property type="project" value="UniProtKB-UniRule"/>
</dbReference>
<dbReference type="InterPro" id="IPR018303">
    <property type="entry name" value="ATPase_P-typ_P_site"/>
</dbReference>